<dbReference type="AlphaFoldDB" id="A0A2L2T178"/>
<keyword evidence="2" id="KW-1185">Reference proteome</keyword>
<evidence type="ECO:0000313" key="1">
    <source>
        <dbReference type="EMBL" id="CEI64312.1"/>
    </source>
</evidence>
<name>A0A2L2T178_9HYPO</name>
<sequence>MANVIVGWENATTALCGMKAKAQFLKERSERDCAWQVEVAESAQSGVCVRRSEKAAQIEKAVQENGRGKLKKRGARVVYLAWARTEEKGSDAAI</sequence>
<proteinExistence type="predicted"/>
<evidence type="ECO:0000313" key="2">
    <source>
        <dbReference type="Proteomes" id="UP000245910"/>
    </source>
</evidence>
<organism evidence="1 2">
    <name type="scientific">Fusarium venenatum</name>
    <dbReference type="NCBI Taxonomy" id="56646"/>
    <lineage>
        <taxon>Eukaryota</taxon>
        <taxon>Fungi</taxon>
        <taxon>Dikarya</taxon>
        <taxon>Ascomycota</taxon>
        <taxon>Pezizomycotina</taxon>
        <taxon>Sordariomycetes</taxon>
        <taxon>Hypocreomycetidae</taxon>
        <taxon>Hypocreales</taxon>
        <taxon>Nectriaceae</taxon>
        <taxon>Fusarium</taxon>
    </lineage>
</organism>
<dbReference type="Proteomes" id="UP000245910">
    <property type="component" value="Chromosome I"/>
</dbReference>
<protein>
    <submittedName>
        <fullName evidence="1">Uncharacterized protein</fullName>
    </submittedName>
</protein>
<reference evidence="2" key="1">
    <citation type="submission" date="2014-10" db="EMBL/GenBank/DDBJ databases">
        <authorList>
            <person name="King R."/>
        </authorList>
    </citation>
    <scope>NUCLEOTIDE SEQUENCE [LARGE SCALE GENOMIC DNA]</scope>
    <source>
        <strain evidence="2">A3/5</strain>
    </source>
</reference>
<accession>A0A2L2T178</accession>
<dbReference type="EMBL" id="LN649229">
    <property type="protein sequence ID" value="CEI64312.1"/>
    <property type="molecule type" value="Genomic_DNA"/>
</dbReference>